<organism evidence="2 3">
    <name type="scientific">Salsuginibacillus halophilus</name>
    <dbReference type="NCBI Taxonomy" id="517424"/>
    <lineage>
        <taxon>Bacteria</taxon>
        <taxon>Bacillati</taxon>
        <taxon>Bacillota</taxon>
        <taxon>Bacilli</taxon>
        <taxon>Bacillales</taxon>
        <taxon>Bacillaceae</taxon>
        <taxon>Salsuginibacillus</taxon>
    </lineage>
</organism>
<sequence>MVMNRLTSIAVRVPAGVLLLVLTTLAGFLAIGYLGLVVGLFLGIILFGICVEGG</sequence>
<reference evidence="2 3" key="1">
    <citation type="submission" date="2018-03" db="EMBL/GenBank/DDBJ databases">
        <title>Genomic Encyclopedia of Type Strains, Phase III (KMG-III): the genomes of soil and plant-associated and newly described type strains.</title>
        <authorList>
            <person name="Whitman W."/>
        </authorList>
    </citation>
    <scope>NUCLEOTIDE SEQUENCE [LARGE SCALE GENOMIC DNA]</scope>
    <source>
        <strain evidence="2 3">CGMCC 1.07653</strain>
    </source>
</reference>
<protein>
    <submittedName>
        <fullName evidence="2">Uncharacterized protein</fullName>
    </submittedName>
</protein>
<proteinExistence type="predicted"/>
<comment type="caution">
    <text evidence="2">The sequence shown here is derived from an EMBL/GenBank/DDBJ whole genome shotgun (WGS) entry which is preliminary data.</text>
</comment>
<dbReference type="AlphaFoldDB" id="A0A2P8HYS2"/>
<dbReference type="EMBL" id="PYAV01000001">
    <property type="protein sequence ID" value="PSL51314.1"/>
    <property type="molecule type" value="Genomic_DNA"/>
</dbReference>
<keyword evidence="3" id="KW-1185">Reference proteome</keyword>
<gene>
    <name evidence="2" type="ORF">B0H94_101227</name>
</gene>
<evidence type="ECO:0000256" key="1">
    <source>
        <dbReference type="SAM" id="Phobius"/>
    </source>
</evidence>
<keyword evidence="1" id="KW-0812">Transmembrane</keyword>
<dbReference type="Proteomes" id="UP000242310">
    <property type="component" value="Unassembled WGS sequence"/>
</dbReference>
<feature type="transmembrane region" description="Helical" evidence="1">
    <location>
        <begin position="33"/>
        <end position="51"/>
    </location>
</feature>
<keyword evidence="1" id="KW-0472">Membrane</keyword>
<evidence type="ECO:0000313" key="2">
    <source>
        <dbReference type="EMBL" id="PSL51314.1"/>
    </source>
</evidence>
<keyword evidence="1" id="KW-1133">Transmembrane helix</keyword>
<accession>A0A2P8HYS2</accession>
<evidence type="ECO:0000313" key="3">
    <source>
        <dbReference type="Proteomes" id="UP000242310"/>
    </source>
</evidence>
<name>A0A2P8HYS2_9BACI</name>